<dbReference type="InterPro" id="IPR027417">
    <property type="entry name" value="P-loop_NTPase"/>
</dbReference>
<dbReference type="OrthoDB" id="5979763at2759"/>
<reference evidence="6" key="1">
    <citation type="submission" date="2020-04" db="EMBL/GenBank/DDBJ databases">
        <authorList>
            <person name="Alioto T."/>
            <person name="Alioto T."/>
            <person name="Gomez Garrido J."/>
        </authorList>
    </citation>
    <scope>NUCLEOTIDE SEQUENCE</scope>
    <source>
        <strain evidence="6">A484AB</strain>
    </source>
</reference>
<dbReference type="PRINTS" id="PR00449">
    <property type="entry name" value="RASTRNSFRMNG"/>
</dbReference>
<keyword evidence="4" id="KW-0449">Lipoprotein</keyword>
<keyword evidence="3" id="KW-0342">GTP-binding</keyword>
<dbReference type="PANTHER" id="PTHR47980">
    <property type="entry name" value="LD44762P"/>
    <property type="match status" value="1"/>
</dbReference>
<keyword evidence="5" id="KW-0636">Prenylation</keyword>
<evidence type="ECO:0000256" key="1">
    <source>
        <dbReference type="ARBA" id="ARBA00006270"/>
    </source>
</evidence>
<comment type="similarity">
    <text evidence="1">Belongs to the small GTPase superfamily. Rab family.</text>
</comment>
<dbReference type="CDD" id="cd00154">
    <property type="entry name" value="Rab"/>
    <property type="match status" value="1"/>
</dbReference>
<comment type="caution">
    <text evidence="6">The sequence shown here is derived from an EMBL/GenBank/DDBJ whole genome shotgun (WGS) entry which is preliminary data.</text>
</comment>
<dbReference type="InterPro" id="IPR001806">
    <property type="entry name" value="Small_GTPase"/>
</dbReference>
<dbReference type="AlphaFoldDB" id="A0A7D9M6F2"/>
<evidence type="ECO:0000256" key="4">
    <source>
        <dbReference type="ARBA" id="ARBA00023288"/>
    </source>
</evidence>
<dbReference type="FunFam" id="3.40.50.300:FF:001129">
    <property type="entry name" value="ras-related protein Rab-44 isoform X2"/>
    <property type="match status" value="1"/>
</dbReference>
<keyword evidence="7" id="KW-1185">Reference proteome</keyword>
<dbReference type="EMBL" id="CACRXK020029599">
    <property type="protein sequence ID" value="CAB4042169.1"/>
    <property type="molecule type" value="Genomic_DNA"/>
</dbReference>
<protein>
    <submittedName>
        <fullName evidence="6">Ras-related Rab-43</fullName>
    </submittedName>
</protein>
<dbReference type="SMART" id="SM00175">
    <property type="entry name" value="RAB"/>
    <property type="match status" value="1"/>
</dbReference>
<dbReference type="Pfam" id="PF00071">
    <property type="entry name" value="Ras"/>
    <property type="match status" value="1"/>
</dbReference>
<dbReference type="InterPro" id="IPR050305">
    <property type="entry name" value="Small_GTPase_Rab"/>
</dbReference>
<name>A0A7D9M6F2_PARCT</name>
<dbReference type="Proteomes" id="UP001152795">
    <property type="component" value="Unassembled WGS sequence"/>
</dbReference>
<dbReference type="InterPro" id="IPR005225">
    <property type="entry name" value="Small_GTP-bd"/>
</dbReference>
<dbReference type="Gene3D" id="3.40.50.300">
    <property type="entry name" value="P-loop containing nucleotide triphosphate hydrolases"/>
    <property type="match status" value="1"/>
</dbReference>
<dbReference type="SUPFAM" id="SSF52540">
    <property type="entry name" value="P-loop containing nucleoside triphosphate hydrolases"/>
    <property type="match status" value="1"/>
</dbReference>
<dbReference type="NCBIfam" id="TIGR00231">
    <property type="entry name" value="small_GTP"/>
    <property type="match status" value="1"/>
</dbReference>
<dbReference type="GO" id="GO:0005525">
    <property type="term" value="F:GTP binding"/>
    <property type="evidence" value="ECO:0007669"/>
    <property type="project" value="UniProtKB-KW"/>
</dbReference>
<evidence type="ECO:0000256" key="2">
    <source>
        <dbReference type="ARBA" id="ARBA00022741"/>
    </source>
</evidence>
<sequence length="251" mass="28343">MQSVVCRLVSYASCEDREPQITRLVTRQDILTIITKSMPQSRQNIDFNFKIAFAGNAGVGKTALMVRFTKGTFQERLCTVGICNETKILSIDDSSRVQLEIWDTAGQERFRTITQSYYRRATGLILLYDITKYESLTGLTHWIDDVKSYALADVLMILVGAKQDLAAEKREVTEEQARKFASNYPEIVDVVETSAKNSVNIETVFITLSRALKNKYEKKAQPQSPTFPNTIDNQPKPSLFASLCSVNRCCN</sequence>
<keyword evidence="2" id="KW-0547">Nucleotide-binding</keyword>
<accession>A0A7D9M6F2</accession>
<dbReference type="SMART" id="SM00173">
    <property type="entry name" value="RAS"/>
    <property type="match status" value="1"/>
</dbReference>
<dbReference type="SMART" id="SM00174">
    <property type="entry name" value="RHO"/>
    <property type="match status" value="1"/>
</dbReference>
<proteinExistence type="inferred from homology"/>
<evidence type="ECO:0000256" key="3">
    <source>
        <dbReference type="ARBA" id="ARBA00023134"/>
    </source>
</evidence>
<dbReference type="PROSITE" id="PS51421">
    <property type="entry name" value="RAS"/>
    <property type="match status" value="1"/>
</dbReference>
<organism evidence="6 7">
    <name type="scientific">Paramuricea clavata</name>
    <name type="common">Red gorgonian</name>
    <name type="synonym">Violescent sea-whip</name>
    <dbReference type="NCBI Taxonomy" id="317549"/>
    <lineage>
        <taxon>Eukaryota</taxon>
        <taxon>Metazoa</taxon>
        <taxon>Cnidaria</taxon>
        <taxon>Anthozoa</taxon>
        <taxon>Octocorallia</taxon>
        <taxon>Malacalcyonacea</taxon>
        <taxon>Plexauridae</taxon>
        <taxon>Paramuricea</taxon>
    </lineage>
</organism>
<evidence type="ECO:0000313" key="6">
    <source>
        <dbReference type="EMBL" id="CAB4042169.1"/>
    </source>
</evidence>
<gene>
    <name evidence="6" type="ORF">PACLA_8A024682</name>
</gene>
<dbReference type="PROSITE" id="PS51419">
    <property type="entry name" value="RAB"/>
    <property type="match status" value="1"/>
</dbReference>
<evidence type="ECO:0000256" key="5">
    <source>
        <dbReference type="ARBA" id="ARBA00023289"/>
    </source>
</evidence>
<evidence type="ECO:0000313" key="7">
    <source>
        <dbReference type="Proteomes" id="UP001152795"/>
    </source>
</evidence>
<dbReference type="GO" id="GO:0003924">
    <property type="term" value="F:GTPase activity"/>
    <property type="evidence" value="ECO:0007669"/>
    <property type="project" value="InterPro"/>
</dbReference>